<dbReference type="PANTHER" id="PTHR47150:SF7">
    <property type="entry name" value="NUCLEASE"/>
    <property type="match status" value="1"/>
</dbReference>
<gene>
    <name evidence="1" type="ORF">HHK36_007375</name>
</gene>
<evidence type="ECO:0000313" key="1">
    <source>
        <dbReference type="EMBL" id="KAF8408230.1"/>
    </source>
</evidence>
<protein>
    <submittedName>
        <fullName evidence="1">Uncharacterized protein</fullName>
    </submittedName>
</protein>
<evidence type="ECO:0000313" key="2">
    <source>
        <dbReference type="Proteomes" id="UP000655225"/>
    </source>
</evidence>
<dbReference type="Pfam" id="PF04827">
    <property type="entry name" value="Plant_tran"/>
    <property type="match status" value="1"/>
</dbReference>
<accession>A0A834ZIT1</accession>
<comment type="caution">
    <text evidence="1">The sequence shown here is derived from an EMBL/GenBank/DDBJ whole genome shotgun (WGS) entry which is preliminary data.</text>
</comment>
<dbReference type="EMBL" id="JABCRI010000004">
    <property type="protein sequence ID" value="KAF8408230.1"/>
    <property type="molecule type" value="Genomic_DNA"/>
</dbReference>
<keyword evidence="2" id="KW-1185">Reference proteome</keyword>
<organism evidence="1 2">
    <name type="scientific">Tetracentron sinense</name>
    <name type="common">Spur-leaf</name>
    <dbReference type="NCBI Taxonomy" id="13715"/>
    <lineage>
        <taxon>Eukaryota</taxon>
        <taxon>Viridiplantae</taxon>
        <taxon>Streptophyta</taxon>
        <taxon>Embryophyta</taxon>
        <taxon>Tracheophyta</taxon>
        <taxon>Spermatophyta</taxon>
        <taxon>Magnoliopsida</taxon>
        <taxon>Trochodendrales</taxon>
        <taxon>Trochodendraceae</taxon>
        <taxon>Tetracentron</taxon>
    </lineage>
</organism>
<dbReference type="InterPro" id="IPR006912">
    <property type="entry name" value="Harbinger_derived_prot"/>
</dbReference>
<proteinExistence type="predicted"/>
<name>A0A834ZIT1_TETSI</name>
<dbReference type="Proteomes" id="UP000655225">
    <property type="component" value="Unassembled WGS sequence"/>
</dbReference>
<dbReference type="OrthoDB" id="1743381at2759"/>
<dbReference type="PANTHER" id="PTHR47150">
    <property type="entry name" value="OS12G0169200 PROTEIN"/>
    <property type="match status" value="1"/>
</dbReference>
<dbReference type="AlphaFoldDB" id="A0A834ZIT1"/>
<sequence length="133" mass="15229">MQQTPWVVISSKGHYCNDEDVVDDYVRISECTLIENLRKFVRAVVEVFGEEYLRSPNTNDISRLLAQVECRGFLGMVGGSDSQESVRKDVERAFGVLQALFAIVREPSCFWDLSTLRDIMKAHIIMHTMIVEE</sequence>
<reference evidence="1 2" key="1">
    <citation type="submission" date="2020-04" db="EMBL/GenBank/DDBJ databases">
        <title>Plant Genome Project.</title>
        <authorList>
            <person name="Zhang R.-G."/>
        </authorList>
    </citation>
    <scope>NUCLEOTIDE SEQUENCE [LARGE SCALE GENOMIC DNA]</scope>
    <source>
        <strain evidence="1">YNK0</strain>
        <tissue evidence="1">Leaf</tissue>
    </source>
</reference>